<dbReference type="InterPro" id="IPR003018">
    <property type="entry name" value="GAF"/>
</dbReference>
<dbReference type="PROSITE" id="PS50113">
    <property type="entry name" value="PAC"/>
    <property type="match status" value="1"/>
</dbReference>
<dbReference type="SMART" id="SM00086">
    <property type="entry name" value="PAC"/>
    <property type="match status" value="1"/>
</dbReference>
<evidence type="ECO:0000256" key="1">
    <source>
        <dbReference type="ARBA" id="ARBA00000085"/>
    </source>
</evidence>
<dbReference type="EMBL" id="CP042806">
    <property type="protein sequence ID" value="QEE29596.1"/>
    <property type="molecule type" value="Genomic_DNA"/>
</dbReference>
<feature type="domain" description="PAS" evidence="10">
    <location>
        <begin position="200"/>
        <end position="270"/>
    </location>
</feature>
<keyword evidence="4" id="KW-0808">Transferase</keyword>
<dbReference type="PANTHER" id="PTHR43065">
    <property type="entry name" value="SENSOR HISTIDINE KINASE"/>
    <property type="match status" value="1"/>
</dbReference>
<evidence type="ECO:0000256" key="4">
    <source>
        <dbReference type="ARBA" id="ARBA00022679"/>
    </source>
</evidence>
<evidence type="ECO:0000259" key="11">
    <source>
        <dbReference type="PROSITE" id="PS50113"/>
    </source>
</evidence>
<keyword evidence="8" id="KW-0902">Two-component regulatory system</keyword>
<dbReference type="SUPFAM" id="SSF55781">
    <property type="entry name" value="GAF domain-like"/>
    <property type="match status" value="1"/>
</dbReference>
<dbReference type="PANTHER" id="PTHR43065:SF10">
    <property type="entry name" value="PEROXIDE STRESS-ACTIVATED HISTIDINE KINASE MAK3"/>
    <property type="match status" value="1"/>
</dbReference>
<dbReference type="SUPFAM" id="SSF55785">
    <property type="entry name" value="PYP-like sensor domain (PAS domain)"/>
    <property type="match status" value="1"/>
</dbReference>
<dbReference type="Gene3D" id="3.30.450.20">
    <property type="entry name" value="PAS domain"/>
    <property type="match status" value="1"/>
</dbReference>
<dbReference type="Proteomes" id="UP000321820">
    <property type="component" value="Chromosome"/>
</dbReference>
<dbReference type="CDD" id="cd00082">
    <property type="entry name" value="HisKA"/>
    <property type="match status" value="1"/>
</dbReference>
<evidence type="ECO:0000256" key="6">
    <source>
        <dbReference type="ARBA" id="ARBA00022777"/>
    </source>
</evidence>
<dbReference type="InterPro" id="IPR001610">
    <property type="entry name" value="PAC"/>
</dbReference>
<dbReference type="GO" id="GO:0006355">
    <property type="term" value="P:regulation of DNA-templated transcription"/>
    <property type="evidence" value="ECO:0007669"/>
    <property type="project" value="InterPro"/>
</dbReference>
<dbReference type="InterPro" id="IPR036890">
    <property type="entry name" value="HATPase_C_sf"/>
</dbReference>
<gene>
    <name evidence="12" type="ORF">FTW19_17320</name>
</gene>
<dbReference type="Gene3D" id="3.30.450.40">
    <property type="match status" value="1"/>
</dbReference>
<dbReference type="SMART" id="SM00065">
    <property type="entry name" value="GAF"/>
    <property type="match status" value="1"/>
</dbReference>
<dbReference type="SMART" id="SM00091">
    <property type="entry name" value="PAS"/>
    <property type="match status" value="1"/>
</dbReference>
<feature type="domain" description="Histidine kinase" evidence="9">
    <location>
        <begin position="338"/>
        <end position="551"/>
    </location>
</feature>
<dbReference type="NCBIfam" id="TIGR00229">
    <property type="entry name" value="sensory_box"/>
    <property type="match status" value="1"/>
</dbReference>
<reference evidence="12 13" key="1">
    <citation type="submission" date="2019-08" db="EMBL/GenBank/DDBJ databases">
        <title>Complete genome sequence of Terriglobus albidus strain ORNL.</title>
        <authorList>
            <person name="Podar M."/>
        </authorList>
    </citation>
    <scope>NUCLEOTIDE SEQUENCE [LARGE SCALE GENOMIC DNA]</scope>
    <source>
        <strain evidence="12 13">ORNL</strain>
    </source>
</reference>
<dbReference type="SUPFAM" id="SSF55874">
    <property type="entry name" value="ATPase domain of HSP90 chaperone/DNA topoisomerase II/histidine kinase"/>
    <property type="match status" value="1"/>
</dbReference>
<name>A0A5B9EHQ0_9BACT</name>
<dbReference type="InterPro" id="IPR000014">
    <property type="entry name" value="PAS"/>
</dbReference>
<dbReference type="Pfam" id="PF13185">
    <property type="entry name" value="GAF_2"/>
    <property type="match status" value="1"/>
</dbReference>
<dbReference type="InterPro" id="IPR004358">
    <property type="entry name" value="Sig_transdc_His_kin-like_C"/>
</dbReference>
<evidence type="ECO:0000313" key="13">
    <source>
        <dbReference type="Proteomes" id="UP000321820"/>
    </source>
</evidence>
<dbReference type="SMART" id="SM00387">
    <property type="entry name" value="HATPase_c"/>
    <property type="match status" value="1"/>
</dbReference>
<evidence type="ECO:0000259" key="10">
    <source>
        <dbReference type="PROSITE" id="PS50112"/>
    </source>
</evidence>
<proteinExistence type="predicted"/>
<evidence type="ECO:0000256" key="7">
    <source>
        <dbReference type="ARBA" id="ARBA00022840"/>
    </source>
</evidence>
<dbReference type="Gene3D" id="3.30.565.10">
    <property type="entry name" value="Histidine kinase-like ATPase, C-terminal domain"/>
    <property type="match status" value="1"/>
</dbReference>
<dbReference type="EC" id="2.7.13.3" evidence="2"/>
<dbReference type="InterPro" id="IPR029016">
    <property type="entry name" value="GAF-like_dom_sf"/>
</dbReference>
<dbReference type="CDD" id="cd00130">
    <property type="entry name" value="PAS"/>
    <property type="match status" value="1"/>
</dbReference>
<dbReference type="PRINTS" id="PR00344">
    <property type="entry name" value="BCTRLSENSOR"/>
</dbReference>
<dbReference type="RefSeq" id="WP_147648788.1">
    <property type="nucleotide sequence ID" value="NZ_CP042806.1"/>
</dbReference>
<dbReference type="InterPro" id="IPR013767">
    <property type="entry name" value="PAS_fold"/>
</dbReference>
<evidence type="ECO:0000313" key="12">
    <source>
        <dbReference type="EMBL" id="QEE29596.1"/>
    </source>
</evidence>
<evidence type="ECO:0000259" key="9">
    <source>
        <dbReference type="PROSITE" id="PS50109"/>
    </source>
</evidence>
<dbReference type="PROSITE" id="PS50112">
    <property type="entry name" value="PAS"/>
    <property type="match status" value="1"/>
</dbReference>
<dbReference type="OrthoDB" id="9815750at2"/>
<dbReference type="GO" id="GO:0000155">
    <property type="term" value="F:phosphorelay sensor kinase activity"/>
    <property type="evidence" value="ECO:0007669"/>
    <property type="project" value="InterPro"/>
</dbReference>
<dbReference type="SMART" id="SM00388">
    <property type="entry name" value="HisKA"/>
    <property type="match status" value="1"/>
</dbReference>
<keyword evidence="6" id="KW-0418">Kinase</keyword>
<dbReference type="InterPro" id="IPR005467">
    <property type="entry name" value="His_kinase_dom"/>
</dbReference>
<dbReference type="GO" id="GO:0005524">
    <property type="term" value="F:ATP binding"/>
    <property type="evidence" value="ECO:0007669"/>
    <property type="project" value="UniProtKB-KW"/>
</dbReference>
<feature type="domain" description="PAC" evidence="11">
    <location>
        <begin position="273"/>
        <end position="325"/>
    </location>
</feature>
<sequence>MGLLNSDQRKLELVVQSGLLLAKNLDLQTIVQAATDAGLELCGAQFGAFFYNVLDKHGERYALYTLSGVAREKFAKFPMPRNTGVFAPTFEGTGIVRSADITKDPRYGQNAPYKGMPEGHLPVRSYLAVPVKASSGEVLGGLFYGHEEAGIFELECEELLAMVAAQAAAAIENVRLREQLTRKIADLEKSKLNLMNVSGHVTALAAIVESSDDVILSKDLNGRITSWNQAAVQIFGFSKEEMVGRPIFDLVPAHLHEEERAILGRIRNGEKLENYETLRLSKDGRTLHVDLGISPLRDSSGAVVGSSSILRDLTRRKNMEKALIQAEKLAAAGRMAATIAHEINNPLEAVLNLVFLIKTNAANSSQVLAYAEDAETELIRIAHLARQTLGFYREHSAVALISISSLVADVLRIYGPRCKTVGALVKASLNSEARLVLRTGEMMQVISNLIINAIYAMPDGGDLSVTVEDIMKDDGPAVRLSIEDTGCGIPHQHRERIFEPFFTTRHTIGTGIGLFIARQFVEGHGGTIEFETSTDPSGHGTCFSIVLPQQTVYADILLDSQLNRSVRF</sequence>
<dbReference type="Pfam" id="PF02518">
    <property type="entry name" value="HATPase_c"/>
    <property type="match status" value="1"/>
</dbReference>
<keyword evidence="3" id="KW-0597">Phosphoprotein</keyword>
<dbReference type="SUPFAM" id="SSF47384">
    <property type="entry name" value="Homodimeric domain of signal transducing histidine kinase"/>
    <property type="match status" value="1"/>
</dbReference>
<keyword evidence="5" id="KW-0547">Nucleotide-binding</keyword>
<dbReference type="Pfam" id="PF00989">
    <property type="entry name" value="PAS"/>
    <property type="match status" value="1"/>
</dbReference>
<dbReference type="KEGG" id="talb:FTW19_17320"/>
<comment type="catalytic activity">
    <reaction evidence="1">
        <text>ATP + protein L-histidine = ADP + protein N-phospho-L-histidine.</text>
        <dbReference type="EC" id="2.7.13.3"/>
    </reaction>
</comment>
<accession>A0A5B9EHQ0</accession>
<protein>
    <recommendedName>
        <fullName evidence="2">histidine kinase</fullName>
        <ecNumber evidence="2">2.7.13.3</ecNumber>
    </recommendedName>
</protein>
<evidence type="ECO:0000256" key="5">
    <source>
        <dbReference type="ARBA" id="ARBA00022741"/>
    </source>
</evidence>
<evidence type="ECO:0000256" key="2">
    <source>
        <dbReference type="ARBA" id="ARBA00012438"/>
    </source>
</evidence>
<keyword evidence="13" id="KW-1185">Reference proteome</keyword>
<keyword evidence="7" id="KW-0067">ATP-binding</keyword>
<dbReference type="InterPro" id="IPR000700">
    <property type="entry name" value="PAS-assoc_C"/>
</dbReference>
<dbReference type="InterPro" id="IPR035965">
    <property type="entry name" value="PAS-like_dom_sf"/>
</dbReference>
<dbReference type="CDD" id="cd00075">
    <property type="entry name" value="HATPase"/>
    <property type="match status" value="1"/>
</dbReference>
<dbReference type="PROSITE" id="PS50109">
    <property type="entry name" value="HIS_KIN"/>
    <property type="match status" value="1"/>
</dbReference>
<organism evidence="12 13">
    <name type="scientific">Terriglobus albidus</name>
    <dbReference type="NCBI Taxonomy" id="1592106"/>
    <lineage>
        <taxon>Bacteria</taxon>
        <taxon>Pseudomonadati</taxon>
        <taxon>Acidobacteriota</taxon>
        <taxon>Terriglobia</taxon>
        <taxon>Terriglobales</taxon>
        <taxon>Acidobacteriaceae</taxon>
        <taxon>Terriglobus</taxon>
    </lineage>
</organism>
<dbReference type="InterPro" id="IPR036097">
    <property type="entry name" value="HisK_dim/P_sf"/>
</dbReference>
<dbReference type="AlphaFoldDB" id="A0A5B9EHQ0"/>
<dbReference type="Gene3D" id="1.10.287.130">
    <property type="match status" value="1"/>
</dbReference>
<dbReference type="InterPro" id="IPR003661">
    <property type="entry name" value="HisK_dim/P_dom"/>
</dbReference>
<dbReference type="InterPro" id="IPR003594">
    <property type="entry name" value="HATPase_dom"/>
</dbReference>
<evidence type="ECO:0000256" key="8">
    <source>
        <dbReference type="ARBA" id="ARBA00023012"/>
    </source>
</evidence>
<evidence type="ECO:0000256" key="3">
    <source>
        <dbReference type="ARBA" id="ARBA00022553"/>
    </source>
</evidence>